<name>A0A7W8UB64_9HYPH</name>
<sequence>MSVIAAQAGVLDGCQVTTHWQHALVLAERFSSATVVPDQIFVVDGPLYTSAGVTAGIDLALKLVEDDHGRELALAVAQRLVVFLKRRGGQSRFSAHLAAQVATDGRNAASQK</sequence>
<dbReference type="EMBL" id="JACHBK010000005">
    <property type="protein sequence ID" value="MBB5535584.1"/>
    <property type="molecule type" value="Genomic_DNA"/>
</dbReference>
<dbReference type="Gene3D" id="3.40.50.880">
    <property type="match status" value="1"/>
</dbReference>
<reference evidence="2 3" key="1">
    <citation type="submission" date="2020-08" db="EMBL/GenBank/DDBJ databases">
        <title>Genomic Encyclopedia of Type Strains, Phase IV (KMG-V): Genome sequencing to study the core and pangenomes of soil and plant-associated prokaryotes.</title>
        <authorList>
            <person name="Whitman W."/>
        </authorList>
    </citation>
    <scope>NUCLEOTIDE SEQUENCE [LARGE SCALE GENOMIC DNA]</scope>
    <source>
        <strain evidence="2 3">SEMIA 4084</strain>
    </source>
</reference>
<evidence type="ECO:0000259" key="1">
    <source>
        <dbReference type="Pfam" id="PF01965"/>
    </source>
</evidence>
<dbReference type="GO" id="GO:0006355">
    <property type="term" value="P:regulation of DNA-templated transcription"/>
    <property type="evidence" value="ECO:0007669"/>
    <property type="project" value="TreeGrafter"/>
</dbReference>
<dbReference type="RefSeq" id="WP_018325312.1">
    <property type="nucleotide sequence ID" value="NZ_JACHBK010000005.1"/>
</dbReference>
<dbReference type="InterPro" id="IPR052158">
    <property type="entry name" value="INH-QAR"/>
</dbReference>
<dbReference type="InterPro" id="IPR029062">
    <property type="entry name" value="Class_I_gatase-like"/>
</dbReference>
<dbReference type="Proteomes" id="UP000585507">
    <property type="component" value="Unassembled WGS sequence"/>
</dbReference>
<organism evidence="2 3">
    <name type="scientific">Rhizobium giardinii</name>
    <dbReference type="NCBI Taxonomy" id="56731"/>
    <lineage>
        <taxon>Bacteria</taxon>
        <taxon>Pseudomonadati</taxon>
        <taxon>Pseudomonadota</taxon>
        <taxon>Alphaproteobacteria</taxon>
        <taxon>Hyphomicrobiales</taxon>
        <taxon>Rhizobiaceae</taxon>
        <taxon>Rhizobium/Agrobacterium group</taxon>
        <taxon>Rhizobium</taxon>
    </lineage>
</organism>
<dbReference type="SUPFAM" id="SSF52317">
    <property type="entry name" value="Class I glutamine amidotransferase-like"/>
    <property type="match status" value="1"/>
</dbReference>
<gene>
    <name evidence="2" type="ORF">GGD55_002288</name>
</gene>
<dbReference type="PANTHER" id="PTHR43130">
    <property type="entry name" value="ARAC-FAMILY TRANSCRIPTIONAL REGULATOR"/>
    <property type="match status" value="1"/>
</dbReference>
<dbReference type="AlphaFoldDB" id="A0A7W8UB64"/>
<dbReference type="PANTHER" id="PTHR43130:SF3">
    <property type="entry name" value="HTH-TYPE TRANSCRIPTIONAL REGULATOR RV1931C"/>
    <property type="match status" value="1"/>
</dbReference>
<evidence type="ECO:0000313" key="3">
    <source>
        <dbReference type="Proteomes" id="UP000585507"/>
    </source>
</evidence>
<dbReference type="Pfam" id="PF01965">
    <property type="entry name" value="DJ-1_PfpI"/>
    <property type="match status" value="1"/>
</dbReference>
<proteinExistence type="predicted"/>
<dbReference type="InterPro" id="IPR002818">
    <property type="entry name" value="DJ-1/PfpI"/>
</dbReference>
<protein>
    <submittedName>
        <fullName evidence="2">Transcriptional regulator GlxA family with amidase domain</fullName>
    </submittedName>
</protein>
<evidence type="ECO:0000313" key="2">
    <source>
        <dbReference type="EMBL" id="MBB5535584.1"/>
    </source>
</evidence>
<keyword evidence="3" id="KW-1185">Reference proteome</keyword>
<accession>A0A7W8UB64</accession>
<feature type="domain" description="DJ-1/PfpI" evidence="1">
    <location>
        <begin position="5"/>
        <end position="65"/>
    </location>
</feature>
<comment type="caution">
    <text evidence="2">The sequence shown here is derived from an EMBL/GenBank/DDBJ whole genome shotgun (WGS) entry which is preliminary data.</text>
</comment>